<dbReference type="InterPro" id="IPR014238">
    <property type="entry name" value="Spore_YlmC/YmxH"/>
</dbReference>
<dbReference type="NCBIfam" id="TIGR02888">
    <property type="entry name" value="spore_YlmC_YmxH"/>
    <property type="match status" value="1"/>
</dbReference>
<dbReference type="Pfam" id="PF05239">
    <property type="entry name" value="PRC"/>
    <property type="match status" value="1"/>
</dbReference>
<organism evidence="2 3">
    <name type="scientific">Vallitalea guaymasensis</name>
    <dbReference type="NCBI Taxonomy" id="1185412"/>
    <lineage>
        <taxon>Bacteria</taxon>
        <taxon>Bacillati</taxon>
        <taxon>Bacillota</taxon>
        <taxon>Clostridia</taxon>
        <taxon>Lachnospirales</taxon>
        <taxon>Vallitaleaceae</taxon>
        <taxon>Vallitalea</taxon>
    </lineage>
</organism>
<dbReference type="Proteomes" id="UP000677305">
    <property type="component" value="Chromosome"/>
</dbReference>
<name>A0A8J8MEZ6_9FIRM</name>
<dbReference type="Gene3D" id="2.30.30.240">
    <property type="entry name" value="PRC-barrel domain"/>
    <property type="match status" value="1"/>
</dbReference>
<dbReference type="EMBL" id="CP058561">
    <property type="protein sequence ID" value="QUH31425.1"/>
    <property type="molecule type" value="Genomic_DNA"/>
</dbReference>
<evidence type="ECO:0000313" key="3">
    <source>
        <dbReference type="Proteomes" id="UP000677305"/>
    </source>
</evidence>
<dbReference type="SUPFAM" id="SSF50346">
    <property type="entry name" value="PRC-barrel domain"/>
    <property type="match status" value="1"/>
</dbReference>
<evidence type="ECO:0000259" key="1">
    <source>
        <dbReference type="Pfam" id="PF05239"/>
    </source>
</evidence>
<accession>A0A8J8MEZ6</accession>
<dbReference type="OrthoDB" id="6024937at2"/>
<protein>
    <submittedName>
        <fullName evidence="2">YlmC/YmxH family sporulation protein</fullName>
    </submittedName>
</protein>
<evidence type="ECO:0000313" key="2">
    <source>
        <dbReference type="EMBL" id="QUH31425.1"/>
    </source>
</evidence>
<dbReference type="InterPro" id="IPR011033">
    <property type="entry name" value="PRC_barrel-like_sf"/>
</dbReference>
<feature type="domain" description="PRC-barrel" evidence="1">
    <location>
        <begin position="2"/>
        <end position="77"/>
    </location>
</feature>
<dbReference type="KEGG" id="vgu:HYG85_21865"/>
<dbReference type="RefSeq" id="WP_113675232.1">
    <property type="nucleotide sequence ID" value="NZ_CAJXUH010000007.1"/>
</dbReference>
<proteinExistence type="predicted"/>
<dbReference type="InterPro" id="IPR027275">
    <property type="entry name" value="PRC-brl_dom"/>
</dbReference>
<gene>
    <name evidence="2" type="ORF">HYG85_21865</name>
</gene>
<dbReference type="AlphaFoldDB" id="A0A8J8MEZ6"/>
<reference evidence="2 3" key="1">
    <citation type="submission" date="2020-07" db="EMBL/GenBank/DDBJ databases">
        <title>Vallitalea guaymasensis genome.</title>
        <authorList>
            <person name="Postec A."/>
        </authorList>
    </citation>
    <scope>NUCLEOTIDE SEQUENCE [LARGE SCALE GENOMIC DNA]</scope>
    <source>
        <strain evidence="2 3">Ra1766G1</strain>
    </source>
</reference>
<dbReference type="PANTHER" id="PTHR40061:SF1">
    <property type="entry name" value="SPORULATION PROTEIN YLMC-RELATED"/>
    <property type="match status" value="1"/>
</dbReference>
<dbReference type="PANTHER" id="PTHR40061">
    <property type="entry name" value="SPORULATION PROTEIN YLMC-RELATED"/>
    <property type="match status" value="1"/>
</dbReference>
<sequence>MVRIYDMKQKEVINSNDGIRLGFISDIEVDLQEGKLIKLIVPGPAKIFGMFGRGKEYQIPWDSIKKIGEDIILVDINVDKSLVESEY</sequence>
<keyword evidence="3" id="KW-1185">Reference proteome</keyword>